<comment type="caution">
    <text evidence="2">The sequence shown here is derived from an EMBL/GenBank/DDBJ whole genome shotgun (WGS) entry which is preliminary data.</text>
</comment>
<dbReference type="Proteomes" id="UP000287651">
    <property type="component" value="Unassembled WGS sequence"/>
</dbReference>
<evidence type="ECO:0000313" key="2">
    <source>
        <dbReference type="EMBL" id="RRT50225.1"/>
    </source>
</evidence>
<proteinExistence type="predicted"/>
<accession>A0A426YER1</accession>
<protein>
    <submittedName>
        <fullName evidence="2">Uncharacterized protein</fullName>
    </submittedName>
</protein>
<sequence>MDEEEDDEKKKKEEVTYLLSPRRLRPRTVLTRGRFFSHVRRQNVSPCGEKDRGDIAEPAPSSPTRRPCPQAILLLHEEKDRGD</sequence>
<reference evidence="2 3" key="1">
    <citation type="journal article" date="2014" name="Agronomy (Basel)">
        <title>A Draft Genome Sequence for Ensete ventricosum, the Drought-Tolerant Tree Against Hunger.</title>
        <authorList>
            <person name="Harrison J."/>
            <person name="Moore K.A."/>
            <person name="Paszkiewicz K."/>
            <person name="Jones T."/>
            <person name="Grant M."/>
            <person name="Ambacheew D."/>
            <person name="Muzemil S."/>
            <person name="Studholme D.J."/>
        </authorList>
    </citation>
    <scope>NUCLEOTIDE SEQUENCE [LARGE SCALE GENOMIC DNA]</scope>
</reference>
<feature type="region of interest" description="Disordered" evidence="1">
    <location>
        <begin position="40"/>
        <end position="70"/>
    </location>
</feature>
<gene>
    <name evidence="2" type="ORF">B296_00045500</name>
</gene>
<evidence type="ECO:0000256" key="1">
    <source>
        <dbReference type="SAM" id="MobiDB-lite"/>
    </source>
</evidence>
<evidence type="ECO:0000313" key="3">
    <source>
        <dbReference type="Proteomes" id="UP000287651"/>
    </source>
</evidence>
<dbReference type="AlphaFoldDB" id="A0A426YER1"/>
<feature type="non-terminal residue" evidence="2">
    <location>
        <position position="83"/>
    </location>
</feature>
<name>A0A426YER1_ENSVE</name>
<organism evidence="2 3">
    <name type="scientific">Ensete ventricosum</name>
    <name type="common">Abyssinian banana</name>
    <name type="synonym">Musa ensete</name>
    <dbReference type="NCBI Taxonomy" id="4639"/>
    <lineage>
        <taxon>Eukaryota</taxon>
        <taxon>Viridiplantae</taxon>
        <taxon>Streptophyta</taxon>
        <taxon>Embryophyta</taxon>
        <taxon>Tracheophyta</taxon>
        <taxon>Spermatophyta</taxon>
        <taxon>Magnoliopsida</taxon>
        <taxon>Liliopsida</taxon>
        <taxon>Zingiberales</taxon>
        <taxon>Musaceae</taxon>
        <taxon>Ensete</taxon>
    </lineage>
</organism>
<dbReference type="EMBL" id="AMZH03012885">
    <property type="protein sequence ID" value="RRT50225.1"/>
    <property type="molecule type" value="Genomic_DNA"/>
</dbReference>